<protein>
    <submittedName>
        <fullName evidence="3">IS1249 family transposase</fullName>
    </submittedName>
</protein>
<dbReference type="OrthoDB" id="9793302at2"/>
<dbReference type="EMBL" id="CP034438">
    <property type="protein sequence ID" value="AZN30501.1"/>
    <property type="molecule type" value="Genomic_DNA"/>
</dbReference>
<accession>A0A3Q8WUB8</accession>
<dbReference type="EMBL" id="CP034438">
    <property type="protein sequence ID" value="AZN29602.1"/>
    <property type="molecule type" value="Genomic_DNA"/>
</dbReference>
<evidence type="ECO:0000313" key="4">
    <source>
        <dbReference type="Proteomes" id="UP000270021"/>
    </source>
</evidence>
<gene>
    <name evidence="1" type="ORF">EJO69_01590</name>
    <name evidence="2" type="ORF">EJO69_04215</name>
    <name evidence="3" type="ORF">EJO69_09415</name>
</gene>
<reference evidence="3 4" key="1">
    <citation type="submission" date="2018-12" db="EMBL/GenBank/DDBJ databases">
        <title>Complete genome sequence of Flaviflexus salsibiostraticola KCTC 33148.</title>
        <authorList>
            <person name="Bae J.-W."/>
        </authorList>
    </citation>
    <scope>NUCLEOTIDE SEQUENCE [LARGE SCALE GENOMIC DNA]</scope>
    <source>
        <strain evidence="3 4">KCTC 33148</strain>
    </source>
</reference>
<evidence type="ECO:0000313" key="3">
    <source>
        <dbReference type="EMBL" id="AZN30501.1"/>
    </source>
</evidence>
<sequence>MTRYGKTSTGRQRYRCAGCRTSRVAAIDTSAKDFALFLSFLFSRQRQRDLPGAGRTFRRRTARFWQLWPTPEVVDEVHRVIYVDGIHLGRSAVILIASTDTHVVGWYLARSEHSQAWGALLARIAPPQVVVTDGGSGFAKARRAHWPTTKVQRCTFHAFSQVRRQTTTRPRTQAGVELYGLARALLHVRDNTGAAAWLAAYTQWRATWEAFLAERTRLATGQVVLTHQRLVTARSALDTLIRTKTLFTYVDPANFPVDAYLHMPLPATNNRIEGGINTQLRALLRDHRGMSLDRRIKAIMWWCYMHTEYPASPARILRTMPTDTQIQAYYRAAASRGEHARDIGLPGIGTAAVWNELHHSTSYITTWD</sequence>
<dbReference type="NCBIfam" id="NF033544">
    <property type="entry name" value="transpos_IS1249"/>
    <property type="match status" value="1"/>
</dbReference>
<proteinExistence type="predicted"/>
<evidence type="ECO:0000313" key="2">
    <source>
        <dbReference type="EMBL" id="AZN29602.1"/>
    </source>
</evidence>
<name>A0A3Q8WUB8_9ACTO</name>
<dbReference type="EMBL" id="CP034438">
    <property type="protein sequence ID" value="AZN29134.1"/>
    <property type="molecule type" value="Genomic_DNA"/>
</dbReference>
<dbReference type="AlphaFoldDB" id="A0A3Q8WUB8"/>
<dbReference type="KEGG" id="fsl:EJO69_01590"/>
<evidence type="ECO:0000313" key="1">
    <source>
        <dbReference type="EMBL" id="AZN29134.1"/>
    </source>
</evidence>
<organism evidence="3 4">
    <name type="scientific">Flaviflexus salsibiostraticola</name>
    <dbReference type="NCBI Taxonomy" id="1282737"/>
    <lineage>
        <taxon>Bacteria</taxon>
        <taxon>Bacillati</taxon>
        <taxon>Actinomycetota</taxon>
        <taxon>Actinomycetes</taxon>
        <taxon>Actinomycetales</taxon>
        <taxon>Actinomycetaceae</taxon>
        <taxon>Flaviflexus</taxon>
    </lineage>
</organism>
<dbReference type="KEGG" id="fsl:EJO69_04215"/>
<dbReference type="InterPro" id="IPR048004">
    <property type="entry name" value="IS1249_transpos"/>
</dbReference>
<dbReference type="KEGG" id="fsl:EJO69_09415"/>
<dbReference type="Proteomes" id="UP000270021">
    <property type="component" value="Chromosome"/>
</dbReference>
<keyword evidence="4" id="KW-1185">Reference proteome</keyword>